<feature type="transmembrane region" description="Helical" evidence="2">
    <location>
        <begin position="250"/>
        <end position="270"/>
    </location>
</feature>
<organism evidence="3 4">
    <name type="scientific">Galerina marginata (strain CBS 339.88)</name>
    <dbReference type="NCBI Taxonomy" id="685588"/>
    <lineage>
        <taxon>Eukaryota</taxon>
        <taxon>Fungi</taxon>
        <taxon>Dikarya</taxon>
        <taxon>Basidiomycota</taxon>
        <taxon>Agaricomycotina</taxon>
        <taxon>Agaricomycetes</taxon>
        <taxon>Agaricomycetidae</taxon>
        <taxon>Agaricales</taxon>
        <taxon>Agaricineae</taxon>
        <taxon>Strophariaceae</taxon>
        <taxon>Galerina</taxon>
    </lineage>
</organism>
<proteinExistence type="predicted"/>
<dbReference type="AlphaFoldDB" id="A0A067SIL6"/>
<dbReference type="STRING" id="685588.A0A067SIL6"/>
<feature type="transmembrane region" description="Helical" evidence="2">
    <location>
        <begin position="110"/>
        <end position="129"/>
    </location>
</feature>
<reference evidence="4" key="1">
    <citation type="journal article" date="2014" name="Proc. Natl. Acad. Sci. U.S.A.">
        <title>Extensive sampling of basidiomycete genomes demonstrates inadequacy of the white-rot/brown-rot paradigm for wood decay fungi.</title>
        <authorList>
            <person name="Riley R."/>
            <person name="Salamov A.A."/>
            <person name="Brown D.W."/>
            <person name="Nagy L.G."/>
            <person name="Floudas D."/>
            <person name="Held B.W."/>
            <person name="Levasseur A."/>
            <person name="Lombard V."/>
            <person name="Morin E."/>
            <person name="Otillar R."/>
            <person name="Lindquist E.A."/>
            <person name="Sun H."/>
            <person name="LaButti K.M."/>
            <person name="Schmutz J."/>
            <person name="Jabbour D."/>
            <person name="Luo H."/>
            <person name="Baker S.E."/>
            <person name="Pisabarro A.G."/>
            <person name="Walton J.D."/>
            <person name="Blanchette R.A."/>
            <person name="Henrissat B."/>
            <person name="Martin F."/>
            <person name="Cullen D."/>
            <person name="Hibbett D.S."/>
            <person name="Grigoriev I.V."/>
        </authorList>
    </citation>
    <scope>NUCLEOTIDE SEQUENCE [LARGE SCALE GENOMIC DNA]</scope>
    <source>
        <strain evidence="4">CBS 339.88</strain>
    </source>
</reference>
<dbReference type="HOGENOM" id="CLU_748113_0_0_1"/>
<accession>A0A067SIL6</accession>
<sequence>MNSTCIPLTTNQDITGIGIRVSIYIQTILIVIASPMVSDEANRKMALGMIKTLFVTAFGVVLAAIIQFKAANGLSLVDQFVVILLVLLMNLSGLYNLVFLISVGTQYKTALLMNSIYLVFFSTFGILVWSNRSNLLGNPGDCPAKFVLFGRNIAPSSKGMRVVALIISVGSLLGPISIVELAKVLNDGEPITTNTEESMLVSVRKTTFKDLIWGALAVTPGLGLWIYYTVTTEMILLRNGIDKQTQVWSFGQTVAIILLLPQFLEFFSMINNSWDWLRTRRSRNKNFIEPNGTVDVKASRTHDREIDGISEEVTALREDKKVLLTRLAELESELAHVSEKAAMFGEESRDQSKLCHCTNSTPSTSGQTGH</sequence>
<name>A0A067SIL6_GALM3</name>
<keyword evidence="2" id="KW-1133">Transmembrane helix</keyword>
<evidence type="ECO:0000256" key="2">
    <source>
        <dbReference type="SAM" id="Phobius"/>
    </source>
</evidence>
<dbReference type="EMBL" id="KL142422">
    <property type="protein sequence ID" value="KDR66603.1"/>
    <property type="molecule type" value="Genomic_DNA"/>
</dbReference>
<protein>
    <submittedName>
        <fullName evidence="3">Uncharacterized protein</fullName>
    </submittedName>
</protein>
<feature type="transmembrane region" description="Helical" evidence="2">
    <location>
        <begin position="80"/>
        <end position="103"/>
    </location>
</feature>
<evidence type="ECO:0000313" key="4">
    <source>
        <dbReference type="Proteomes" id="UP000027222"/>
    </source>
</evidence>
<feature type="transmembrane region" description="Helical" evidence="2">
    <location>
        <begin position="211"/>
        <end position="230"/>
    </location>
</feature>
<keyword evidence="2" id="KW-0472">Membrane</keyword>
<keyword evidence="4" id="KW-1185">Reference proteome</keyword>
<gene>
    <name evidence="3" type="ORF">GALMADRAFT_259120</name>
</gene>
<evidence type="ECO:0000313" key="3">
    <source>
        <dbReference type="EMBL" id="KDR66603.1"/>
    </source>
</evidence>
<feature type="transmembrane region" description="Helical" evidence="2">
    <location>
        <begin position="49"/>
        <end position="68"/>
    </location>
</feature>
<evidence type="ECO:0000256" key="1">
    <source>
        <dbReference type="SAM" id="MobiDB-lite"/>
    </source>
</evidence>
<dbReference type="Proteomes" id="UP000027222">
    <property type="component" value="Unassembled WGS sequence"/>
</dbReference>
<feature type="compositionally biased region" description="Polar residues" evidence="1">
    <location>
        <begin position="357"/>
        <end position="370"/>
    </location>
</feature>
<dbReference type="OrthoDB" id="3351993at2759"/>
<feature type="transmembrane region" description="Helical" evidence="2">
    <location>
        <begin position="162"/>
        <end position="182"/>
    </location>
</feature>
<keyword evidence="2" id="KW-0812">Transmembrane</keyword>
<feature type="region of interest" description="Disordered" evidence="1">
    <location>
        <begin position="345"/>
        <end position="370"/>
    </location>
</feature>
<feature type="transmembrane region" description="Helical" evidence="2">
    <location>
        <begin position="17"/>
        <end position="37"/>
    </location>
</feature>